<dbReference type="PANTHER" id="PTHR31875:SF23">
    <property type="entry name" value="PROTEIN DEHYDRATION-INDUCED 19 HOMOLOG 4"/>
    <property type="match status" value="1"/>
</dbReference>
<proteinExistence type="inferred from homology"/>
<evidence type="ECO:0000259" key="3">
    <source>
        <dbReference type="Pfam" id="PF05605"/>
    </source>
</evidence>
<gene>
    <name evidence="5" type="ORF">RND81_12G137600</name>
</gene>
<accession>A0AAW1HA53</accession>
<reference evidence="5" key="1">
    <citation type="submission" date="2024-03" db="EMBL/GenBank/DDBJ databases">
        <title>WGS assembly of Saponaria officinalis var. Norfolk2.</title>
        <authorList>
            <person name="Jenkins J."/>
            <person name="Shu S."/>
            <person name="Grimwood J."/>
            <person name="Barry K."/>
            <person name="Goodstein D."/>
            <person name="Schmutz J."/>
            <person name="Leebens-Mack J."/>
            <person name="Osbourn A."/>
        </authorList>
    </citation>
    <scope>NUCLEOTIDE SEQUENCE [LARGE SCALE GENOMIC DNA]</scope>
    <source>
        <strain evidence="5">JIC</strain>
    </source>
</reference>
<organism evidence="5 6">
    <name type="scientific">Saponaria officinalis</name>
    <name type="common">Common soapwort</name>
    <name type="synonym">Lychnis saponaria</name>
    <dbReference type="NCBI Taxonomy" id="3572"/>
    <lineage>
        <taxon>Eukaryota</taxon>
        <taxon>Viridiplantae</taxon>
        <taxon>Streptophyta</taxon>
        <taxon>Embryophyta</taxon>
        <taxon>Tracheophyta</taxon>
        <taxon>Spermatophyta</taxon>
        <taxon>Magnoliopsida</taxon>
        <taxon>eudicotyledons</taxon>
        <taxon>Gunneridae</taxon>
        <taxon>Pentapetalae</taxon>
        <taxon>Caryophyllales</taxon>
        <taxon>Caryophyllaceae</taxon>
        <taxon>Caryophylleae</taxon>
        <taxon>Saponaria</taxon>
    </lineage>
</organism>
<dbReference type="Pfam" id="PF14571">
    <property type="entry name" value="Di19_C"/>
    <property type="match status" value="1"/>
</dbReference>
<feature type="domain" description="Di19 zinc-binding" evidence="3">
    <location>
        <begin position="40"/>
        <end position="93"/>
    </location>
</feature>
<evidence type="ECO:0000259" key="4">
    <source>
        <dbReference type="Pfam" id="PF14571"/>
    </source>
</evidence>
<dbReference type="Proteomes" id="UP001443914">
    <property type="component" value="Unassembled WGS sequence"/>
</dbReference>
<dbReference type="PANTHER" id="PTHR31875">
    <property type="entry name" value="PROTEIN DEHYDRATION-INDUCED 19"/>
    <property type="match status" value="1"/>
</dbReference>
<dbReference type="InterPro" id="IPR033347">
    <property type="entry name" value="Di19"/>
</dbReference>
<feature type="domain" description="Di19 C-terminal" evidence="4">
    <location>
        <begin position="115"/>
        <end position="214"/>
    </location>
</feature>
<keyword evidence="6" id="KW-1185">Reference proteome</keyword>
<dbReference type="Pfam" id="PF05605">
    <property type="entry name" value="zf-Di19"/>
    <property type="match status" value="1"/>
</dbReference>
<evidence type="ECO:0000313" key="6">
    <source>
        <dbReference type="Proteomes" id="UP001443914"/>
    </source>
</evidence>
<dbReference type="InterPro" id="IPR008598">
    <property type="entry name" value="Di19_Zn-bd"/>
</dbReference>
<evidence type="ECO:0000256" key="1">
    <source>
        <dbReference type="ARBA" id="ARBA00007109"/>
    </source>
</evidence>
<evidence type="ECO:0000313" key="5">
    <source>
        <dbReference type="EMBL" id="KAK9672962.1"/>
    </source>
</evidence>
<protein>
    <submittedName>
        <fullName evidence="5">Uncharacterized protein</fullName>
    </submittedName>
</protein>
<comment type="similarity">
    <text evidence="1">Belongs to the Di19 family.</text>
</comment>
<evidence type="ECO:0000256" key="2">
    <source>
        <dbReference type="SAM" id="MobiDB-lite"/>
    </source>
</evidence>
<sequence>MDGGDLWSSKFSSSSFKRYQLRSADGYMGDEMEVEDEYKQEFSCPFCADEFDIVGLFCHMDEDHQVESKNGVCPICAKRVGADMVGHITMQHGNILKVQRKRRLRRGAPNSMFNILRKELREGNRQSLFGGSSFMLSSSNPDPDPLLSSFIYNSSTAEDICKEEPHSSKPACSLPEAAVEKSIESAQQPALSKKDQEEKTRKCQFVQGLLLSTMLDDIL</sequence>
<name>A0AAW1HA53_SAPOF</name>
<dbReference type="AlphaFoldDB" id="A0AAW1HA53"/>
<comment type="caution">
    <text evidence="5">The sequence shown here is derived from an EMBL/GenBank/DDBJ whole genome shotgun (WGS) entry which is preliminary data.</text>
</comment>
<feature type="region of interest" description="Disordered" evidence="2">
    <location>
        <begin position="162"/>
        <end position="200"/>
    </location>
</feature>
<dbReference type="InterPro" id="IPR027935">
    <property type="entry name" value="Di19_C"/>
</dbReference>
<dbReference type="EMBL" id="JBDFQZ010000012">
    <property type="protein sequence ID" value="KAK9672962.1"/>
    <property type="molecule type" value="Genomic_DNA"/>
</dbReference>